<evidence type="ECO:0000256" key="2">
    <source>
        <dbReference type="ARBA" id="ARBA00022741"/>
    </source>
</evidence>
<dbReference type="Gene3D" id="3.40.50.300">
    <property type="entry name" value="P-loop containing nucleotide triphosphate hydrolases"/>
    <property type="match status" value="1"/>
</dbReference>
<dbReference type="AlphaFoldDB" id="T1HBR5"/>
<keyword evidence="10" id="KW-1185">Reference proteome</keyword>
<dbReference type="InterPro" id="IPR023179">
    <property type="entry name" value="GTP-bd_ortho_bundle_sf"/>
</dbReference>
<reference evidence="9" key="1">
    <citation type="submission" date="2015-05" db="UniProtKB">
        <authorList>
            <consortium name="EnsemblMetazoa"/>
        </authorList>
    </citation>
    <scope>IDENTIFICATION</scope>
</reference>
<sequence>MAKLCLKKKSKRVPARLRYKIEKKVREHNRKIKKETKKNTKKSGKPKVISIPNACPFKNDILKEVEELKKKKEEEKQRQRALWKEEREKLKMLEQGKGNLEEFKNKAEVKQQIHEAFKPPVEEEKPIFTKREGSLRAYYREFKKVVEAADVILEIVDARDPLGTRCKEVEQAVQESKGNKRLVIVINKADLVPRDILDSWLKYLRAEFPAVPFKASTQKQTTHLGRRMLGKSKHRAAQQTAQISSCVGAELLMSLLANYCRNKGVKTSITVGVVGLPNVGKSSVINSLKRTRACNVGATPGVTRTMQEVQLDSKIKLLDSPGLVFAASAGDETDSMVALRNAIKVETLDDPFIPAAAILQRANKEQMMEQYRIGEYSTPQEFFALLAKRQGKFKKGGIIDTAAAARGLIDDWNRGKIRYYTVPPERSVTHVSSTIVSEMSKEFDLESCEPMIKNLLAGFPLNPAFNFKIETNEIAQSMDIEQPALNEIKVVSKAQKRKKKSEHPIKPKPEEELIPVSNKKMQNKWAKKMRKESSRRERETTSLAGVLENFNLSTEAGDDYNFSVDFNM</sequence>
<proteinExistence type="predicted"/>
<dbReference type="PANTHER" id="PTHR11089">
    <property type="entry name" value="GTP-BINDING PROTEIN-RELATED"/>
    <property type="match status" value="1"/>
</dbReference>
<organism evidence="9 10">
    <name type="scientific">Rhodnius prolixus</name>
    <name type="common">Triatomid bug</name>
    <dbReference type="NCBI Taxonomy" id="13249"/>
    <lineage>
        <taxon>Eukaryota</taxon>
        <taxon>Metazoa</taxon>
        <taxon>Ecdysozoa</taxon>
        <taxon>Arthropoda</taxon>
        <taxon>Hexapoda</taxon>
        <taxon>Insecta</taxon>
        <taxon>Pterygota</taxon>
        <taxon>Neoptera</taxon>
        <taxon>Paraneoptera</taxon>
        <taxon>Hemiptera</taxon>
        <taxon>Heteroptera</taxon>
        <taxon>Panheteroptera</taxon>
        <taxon>Cimicomorpha</taxon>
        <taxon>Reduviidae</taxon>
        <taxon>Triatominae</taxon>
        <taxon>Rhodnius</taxon>
    </lineage>
</organism>
<dbReference type="PROSITE" id="PS51721">
    <property type="entry name" value="G_CP"/>
    <property type="match status" value="1"/>
</dbReference>
<dbReference type="FunCoup" id="T1HBR5">
    <property type="interactions" value="1434"/>
</dbReference>
<dbReference type="EMBL" id="ACPB03007652">
    <property type="status" value="NOT_ANNOTATED_CDS"/>
    <property type="molecule type" value="Genomic_DNA"/>
</dbReference>
<dbReference type="FunFam" id="3.40.50.300:FF:000493">
    <property type="entry name" value="Guanine nucleotide-binding protein-like 3-like protein"/>
    <property type="match status" value="1"/>
</dbReference>
<dbReference type="InterPro" id="IPR050755">
    <property type="entry name" value="TRAFAC_YlqF/YawG_RiboMat"/>
</dbReference>
<comment type="subcellular location">
    <subcellularLocation>
        <location evidence="1">Nucleus</location>
    </subcellularLocation>
</comment>
<dbReference type="SUPFAM" id="SSF52540">
    <property type="entry name" value="P-loop containing nucleoside triphosphate hydrolases"/>
    <property type="match status" value="1"/>
</dbReference>
<protein>
    <recommendedName>
        <fullName evidence="6">Guanine nucleotide-binding protein-like 3 homolog</fullName>
    </recommendedName>
</protein>
<evidence type="ECO:0000256" key="5">
    <source>
        <dbReference type="ARBA" id="ARBA00023242"/>
    </source>
</evidence>
<dbReference type="InterPro" id="IPR030378">
    <property type="entry name" value="G_CP_dom"/>
</dbReference>
<dbReference type="EnsemblMetazoa" id="RPRC001477-RA">
    <property type="protein sequence ID" value="RPRC001477-PA"/>
    <property type="gene ID" value="RPRC001477"/>
</dbReference>
<dbReference type="PANTHER" id="PTHR11089:SF30">
    <property type="entry name" value="GUANINE NUCLEOTIDE-BINDING PROTEIN-LIKE 3 HOMOLOG"/>
    <property type="match status" value="1"/>
</dbReference>
<evidence type="ECO:0000256" key="1">
    <source>
        <dbReference type="ARBA" id="ARBA00004123"/>
    </source>
</evidence>
<dbReference type="FunFam" id="1.10.1580.10:FF:000002">
    <property type="entry name" value="Guanine nucleotide-binding protein-like 3 (nucleolar)-like"/>
    <property type="match status" value="1"/>
</dbReference>
<keyword evidence="5" id="KW-0539">Nucleus</keyword>
<dbReference type="CDD" id="cd04178">
    <property type="entry name" value="Nucleostemin_like"/>
    <property type="match status" value="1"/>
</dbReference>
<dbReference type="VEuPathDB" id="VectorBase:RPRC001477"/>
<feature type="compositionally biased region" description="Basic residues" evidence="7">
    <location>
        <begin position="26"/>
        <end position="45"/>
    </location>
</feature>
<dbReference type="HOGENOM" id="CLU_011106_5_3_1"/>
<dbReference type="OMA" id="NWIKYFR"/>
<dbReference type="PRINTS" id="PR00326">
    <property type="entry name" value="GTP1OBG"/>
</dbReference>
<dbReference type="InterPro" id="IPR006073">
    <property type="entry name" value="GTP-bd"/>
</dbReference>
<evidence type="ECO:0000256" key="6">
    <source>
        <dbReference type="ARBA" id="ARBA00069022"/>
    </source>
</evidence>
<evidence type="ECO:0000256" key="3">
    <source>
        <dbReference type="ARBA" id="ARBA00023054"/>
    </source>
</evidence>
<dbReference type="eggNOG" id="KOG2484">
    <property type="taxonomic scope" value="Eukaryota"/>
</dbReference>
<evidence type="ECO:0000313" key="10">
    <source>
        <dbReference type="Proteomes" id="UP000015103"/>
    </source>
</evidence>
<dbReference type="InterPro" id="IPR014813">
    <property type="entry name" value="Gnl3_N_dom"/>
</dbReference>
<evidence type="ECO:0000259" key="8">
    <source>
        <dbReference type="PROSITE" id="PS51721"/>
    </source>
</evidence>
<evidence type="ECO:0000313" key="9">
    <source>
        <dbReference type="EnsemblMetazoa" id="RPRC001477-PA"/>
    </source>
</evidence>
<name>T1HBR5_RHOPR</name>
<accession>T1HBR5</accession>
<dbReference type="Gene3D" id="1.10.1580.10">
    <property type="match status" value="1"/>
</dbReference>
<dbReference type="InParanoid" id="T1HBR5"/>
<dbReference type="Pfam" id="PF01926">
    <property type="entry name" value="MMR_HSR1"/>
    <property type="match status" value="1"/>
</dbReference>
<dbReference type="Pfam" id="PF08701">
    <property type="entry name" value="GN3L_Grn1"/>
    <property type="match status" value="1"/>
</dbReference>
<dbReference type="STRING" id="13249.T1HBR5"/>
<evidence type="ECO:0000256" key="7">
    <source>
        <dbReference type="SAM" id="MobiDB-lite"/>
    </source>
</evidence>
<dbReference type="InterPro" id="IPR027417">
    <property type="entry name" value="P-loop_NTPase"/>
</dbReference>
<feature type="domain" description="CP-type G" evidence="8">
    <location>
        <begin position="139"/>
        <end position="326"/>
    </location>
</feature>
<keyword evidence="4" id="KW-0342">GTP-binding</keyword>
<dbReference type="GO" id="GO:0005730">
    <property type="term" value="C:nucleolus"/>
    <property type="evidence" value="ECO:0007669"/>
    <property type="project" value="TreeGrafter"/>
</dbReference>
<dbReference type="GO" id="GO:0005525">
    <property type="term" value="F:GTP binding"/>
    <property type="evidence" value="ECO:0007669"/>
    <property type="project" value="UniProtKB-KW"/>
</dbReference>
<keyword evidence="2" id="KW-0547">Nucleotide-binding</keyword>
<dbReference type="Proteomes" id="UP000015103">
    <property type="component" value="Unassembled WGS sequence"/>
</dbReference>
<evidence type="ECO:0000256" key="4">
    <source>
        <dbReference type="ARBA" id="ARBA00023134"/>
    </source>
</evidence>
<keyword evidence="3" id="KW-0175">Coiled coil</keyword>
<feature type="region of interest" description="Disordered" evidence="7">
    <location>
        <begin position="24"/>
        <end position="51"/>
    </location>
</feature>